<dbReference type="Gene3D" id="3.40.50.200">
    <property type="entry name" value="Peptidase S8/S53 domain"/>
    <property type="match status" value="1"/>
</dbReference>
<dbReference type="InterPro" id="IPR023827">
    <property type="entry name" value="Peptidase_S8_Asp-AS"/>
</dbReference>
<feature type="chain" id="PRO_5033496305" evidence="14">
    <location>
        <begin position="40"/>
        <end position="432"/>
    </location>
</feature>
<dbReference type="EMBL" id="JABJXA010000025">
    <property type="protein sequence ID" value="MBB1258478.1"/>
    <property type="molecule type" value="Genomic_DNA"/>
</dbReference>
<dbReference type="SUPFAM" id="SSF52743">
    <property type="entry name" value="Subtilisin-like"/>
    <property type="match status" value="1"/>
</dbReference>
<dbReference type="PANTHER" id="PTHR43806:SF11">
    <property type="entry name" value="CEREVISIN-RELATED"/>
    <property type="match status" value="1"/>
</dbReference>
<dbReference type="InterPro" id="IPR036852">
    <property type="entry name" value="Peptidase_S8/S53_dom_sf"/>
</dbReference>
<dbReference type="Pfam" id="PF00082">
    <property type="entry name" value="Peptidase_S8"/>
    <property type="match status" value="1"/>
</dbReference>
<gene>
    <name evidence="17" type="primary">mycP</name>
    <name evidence="17" type="ORF">FNX44_018245</name>
    <name evidence="16" type="ORF">H3147_06480</name>
</gene>
<feature type="transmembrane region" description="Helical" evidence="13">
    <location>
        <begin position="392"/>
        <end position="414"/>
    </location>
</feature>
<evidence type="ECO:0000313" key="16">
    <source>
        <dbReference type="EMBL" id="MBB1258478.1"/>
    </source>
</evidence>
<evidence type="ECO:0000259" key="15">
    <source>
        <dbReference type="Pfam" id="PF00082"/>
    </source>
</evidence>
<feature type="domain" description="Peptidase S8/S53" evidence="15">
    <location>
        <begin position="90"/>
        <end position="340"/>
    </location>
</feature>
<reference evidence="19" key="2">
    <citation type="submission" date="2020-05" db="EMBL/GenBank/DDBJ databases">
        <title>Classification of alakaliphilic streptomycetes isolated from an alkaline soil next to Lonar Crater, India and a proposal for the recognition of Streptomyces alkaliterrae sp. nov.</title>
        <authorList>
            <person name="Golinska P."/>
        </authorList>
    </citation>
    <scope>NUCLEOTIDE SEQUENCE [LARGE SCALE GENOMIC DNA]</scope>
    <source>
        <strain evidence="19">OF8</strain>
    </source>
</reference>
<evidence type="ECO:0000256" key="12">
    <source>
        <dbReference type="SAM" id="MobiDB-lite"/>
    </source>
</evidence>
<keyword evidence="18" id="KW-1185">Reference proteome</keyword>
<evidence type="ECO:0000313" key="17">
    <source>
        <dbReference type="EMBL" id="MQS03777.1"/>
    </source>
</evidence>
<keyword evidence="8 13" id="KW-1133">Transmembrane helix</keyword>
<keyword evidence="3" id="KW-1003">Cell membrane</keyword>
<dbReference type="InterPro" id="IPR023834">
    <property type="entry name" value="T7SS_pept_S8A_mycosin"/>
</dbReference>
<evidence type="ECO:0000256" key="6">
    <source>
        <dbReference type="ARBA" id="ARBA00022801"/>
    </source>
</evidence>
<keyword evidence="7 10" id="KW-0720">Serine protease</keyword>
<keyword evidence="14" id="KW-0732">Signal</keyword>
<accession>A0A5P0YVZ8</accession>
<dbReference type="PROSITE" id="PS51892">
    <property type="entry name" value="SUBTILASE"/>
    <property type="match status" value="1"/>
</dbReference>
<keyword evidence="6 10" id="KW-0378">Hydrolase</keyword>
<evidence type="ECO:0000256" key="10">
    <source>
        <dbReference type="PROSITE-ProRule" id="PRU01240"/>
    </source>
</evidence>
<evidence type="ECO:0000256" key="13">
    <source>
        <dbReference type="SAM" id="Phobius"/>
    </source>
</evidence>
<feature type="active site" description="Charge relay system" evidence="10">
    <location>
        <position position="293"/>
    </location>
</feature>
<dbReference type="AlphaFoldDB" id="A0A5P0YVZ8"/>
<dbReference type="RefSeq" id="WP_143649343.1">
    <property type="nucleotide sequence ID" value="NZ_JABJXA010000025.1"/>
</dbReference>
<dbReference type="Proteomes" id="UP000320857">
    <property type="component" value="Unassembled WGS sequence"/>
</dbReference>
<feature type="active site" description="Charge relay system" evidence="10">
    <location>
        <position position="99"/>
    </location>
</feature>
<evidence type="ECO:0000256" key="8">
    <source>
        <dbReference type="ARBA" id="ARBA00022989"/>
    </source>
</evidence>
<dbReference type="InterPro" id="IPR000209">
    <property type="entry name" value="Peptidase_S8/S53_dom"/>
</dbReference>
<dbReference type="PROSITE" id="PS00136">
    <property type="entry name" value="SUBTILASE_ASP"/>
    <property type="match status" value="1"/>
</dbReference>
<keyword evidence="4 10" id="KW-0645">Protease</keyword>
<dbReference type="PANTHER" id="PTHR43806">
    <property type="entry name" value="PEPTIDASE S8"/>
    <property type="match status" value="1"/>
</dbReference>
<proteinExistence type="inferred from homology"/>
<organism evidence="17 18">
    <name type="scientific">Streptomyces alkaliterrae</name>
    <dbReference type="NCBI Taxonomy" id="2213162"/>
    <lineage>
        <taxon>Bacteria</taxon>
        <taxon>Bacillati</taxon>
        <taxon>Actinomycetota</taxon>
        <taxon>Actinomycetes</taxon>
        <taxon>Kitasatosporales</taxon>
        <taxon>Streptomycetaceae</taxon>
        <taxon>Streptomyces</taxon>
    </lineage>
</organism>
<keyword evidence="9 13" id="KW-0472">Membrane</keyword>
<evidence type="ECO:0000313" key="19">
    <source>
        <dbReference type="Proteomes" id="UP000517765"/>
    </source>
</evidence>
<comment type="similarity">
    <text evidence="2 10 11">Belongs to the peptidase S8 family.</text>
</comment>
<feature type="region of interest" description="Disordered" evidence="12">
    <location>
        <begin position="346"/>
        <end position="369"/>
    </location>
</feature>
<evidence type="ECO:0000256" key="4">
    <source>
        <dbReference type="ARBA" id="ARBA00022670"/>
    </source>
</evidence>
<comment type="subcellular location">
    <subcellularLocation>
        <location evidence="1">Cell membrane</location>
        <topology evidence="1">Single-pass membrane protein</topology>
    </subcellularLocation>
</comment>
<keyword evidence="5 13" id="KW-0812">Transmembrane</keyword>
<reference evidence="17 18" key="1">
    <citation type="submission" date="2019-10" db="EMBL/GenBank/DDBJ databases">
        <title>Streptomyces sp. nov., a novel actinobacterium isolated from alkaline environment.</title>
        <authorList>
            <person name="Golinska P."/>
        </authorList>
    </citation>
    <scope>NUCLEOTIDE SEQUENCE [LARGE SCALE GENOMIC DNA]</scope>
    <source>
        <strain evidence="17 18">OF1</strain>
    </source>
</reference>
<reference evidence="16" key="3">
    <citation type="journal article" name="Syst. Appl. Microbiol.">
        <title>Streptomyces alkaliterrae sp. nov., isolated from an alkaline soil, and emended descriptions of Streptomyces alkaliphilus, Streptomyces calidiresistens and Streptomyces durbertensis.</title>
        <authorList>
            <person name="Swiecimska M."/>
            <person name="Golinska P."/>
            <person name="Nouioui I."/>
            <person name="Wypij M."/>
            <person name="Rai M."/>
            <person name="Sangal V."/>
            <person name="Goodfellow M."/>
        </authorList>
    </citation>
    <scope>NUCLEOTIDE SEQUENCE</scope>
    <source>
        <strain evidence="16">OF8</strain>
    </source>
</reference>
<dbReference type="Proteomes" id="UP000517765">
    <property type="component" value="Unassembled WGS sequence"/>
</dbReference>
<dbReference type="GO" id="GO:0004252">
    <property type="term" value="F:serine-type endopeptidase activity"/>
    <property type="evidence" value="ECO:0007669"/>
    <property type="project" value="UniProtKB-UniRule"/>
</dbReference>
<name>A0A5P0YVZ8_9ACTN</name>
<feature type="active site" description="Charge relay system" evidence="10">
    <location>
        <position position="133"/>
    </location>
</feature>
<dbReference type="EMBL" id="VJYK02000202">
    <property type="protein sequence ID" value="MQS03777.1"/>
    <property type="molecule type" value="Genomic_DNA"/>
</dbReference>
<dbReference type="PROSITE" id="PS00138">
    <property type="entry name" value="SUBTILASE_SER"/>
    <property type="match status" value="1"/>
</dbReference>
<feature type="compositionally biased region" description="Basic and acidic residues" evidence="12">
    <location>
        <begin position="350"/>
        <end position="365"/>
    </location>
</feature>
<evidence type="ECO:0000256" key="1">
    <source>
        <dbReference type="ARBA" id="ARBA00004162"/>
    </source>
</evidence>
<protein>
    <submittedName>
        <fullName evidence="17">Type VII secretion-associated serine protease mycosin</fullName>
    </submittedName>
</protein>
<evidence type="ECO:0000256" key="7">
    <source>
        <dbReference type="ARBA" id="ARBA00022825"/>
    </source>
</evidence>
<evidence type="ECO:0000313" key="18">
    <source>
        <dbReference type="Proteomes" id="UP000320857"/>
    </source>
</evidence>
<evidence type="ECO:0000256" key="2">
    <source>
        <dbReference type="ARBA" id="ARBA00011073"/>
    </source>
</evidence>
<evidence type="ECO:0000256" key="11">
    <source>
        <dbReference type="RuleBase" id="RU003355"/>
    </source>
</evidence>
<dbReference type="InterPro" id="IPR022398">
    <property type="entry name" value="Peptidase_S8_His-AS"/>
</dbReference>
<sequence length="432" mass="45265">MGHRDQRHRTGRWRRAARRAAVALCAFGLVCGSATPALADDGPGGPDAPDGDVGVPLNNGQCNFPADPITGTPWSLQRLLLDQMWEDTRGENVTVAVIDSGVNRSHPQLKGAVVKGADVVEKKGDGTADTAGHGTKVAGIIAARPARGTGFVGIAPAAKILPIRQNDPEKGGVVKGLIEAIDIAIARKVQIINISQGTSMRLPPNSALHKAIERAQAADILVVSSAGNDGASGATKDTYPASIDGVLGVAASDRNNERAAFSQPGSFVDLAAPGVDMVSTVPIGGHCVDHGTSFAAPYAAGVAALVRSKNPKWTYEQVIWHLQRTADRVRPDRDQNIGWGVVDPVAAMTDDDKPPTGEPEPDKTELAGVNAENILPAPLILGETPQERRVRYGLYIFTGGVMGVALVVGTSVALRDWRRKTAQNLHGEATHG</sequence>
<evidence type="ECO:0000256" key="9">
    <source>
        <dbReference type="ARBA" id="ARBA00023136"/>
    </source>
</evidence>
<dbReference type="GO" id="GO:0006508">
    <property type="term" value="P:proteolysis"/>
    <property type="evidence" value="ECO:0007669"/>
    <property type="project" value="UniProtKB-KW"/>
</dbReference>
<comment type="caution">
    <text evidence="17">The sequence shown here is derived from an EMBL/GenBank/DDBJ whole genome shotgun (WGS) entry which is preliminary data.</text>
</comment>
<dbReference type="InterPro" id="IPR023828">
    <property type="entry name" value="Peptidase_S8_Ser-AS"/>
</dbReference>
<dbReference type="NCBIfam" id="TIGR03921">
    <property type="entry name" value="T7SS_mycosin"/>
    <property type="match status" value="1"/>
</dbReference>
<evidence type="ECO:0000256" key="3">
    <source>
        <dbReference type="ARBA" id="ARBA00022475"/>
    </source>
</evidence>
<dbReference type="InterPro" id="IPR050131">
    <property type="entry name" value="Peptidase_S8_subtilisin-like"/>
</dbReference>
<dbReference type="PRINTS" id="PR00723">
    <property type="entry name" value="SUBTILISIN"/>
</dbReference>
<evidence type="ECO:0000256" key="5">
    <source>
        <dbReference type="ARBA" id="ARBA00022692"/>
    </source>
</evidence>
<dbReference type="InterPro" id="IPR015500">
    <property type="entry name" value="Peptidase_S8_subtilisin-rel"/>
</dbReference>
<dbReference type="PROSITE" id="PS00137">
    <property type="entry name" value="SUBTILASE_HIS"/>
    <property type="match status" value="1"/>
</dbReference>
<dbReference type="GO" id="GO:0005886">
    <property type="term" value="C:plasma membrane"/>
    <property type="evidence" value="ECO:0007669"/>
    <property type="project" value="UniProtKB-SubCell"/>
</dbReference>
<feature type="signal peptide" evidence="14">
    <location>
        <begin position="1"/>
        <end position="39"/>
    </location>
</feature>
<evidence type="ECO:0000256" key="14">
    <source>
        <dbReference type="SAM" id="SignalP"/>
    </source>
</evidence>